<sequence>MIQPYLYFDGRCDEAIAFYGAAIGARVEGLMRFRDAPPPSGDAGCPAPQGARPDPDKVMHAELRIGASTLLVSDGFCGGAARFEGFALALTARDAPEVEQRCTALAEGGRVMLAPHQTFFAERFAMLSDRFGVSWTIWCPPVGR</sequence>
<dbReference type="Pfam" id="PF06983">
    <property type="entry name" value="3-dmu-9_3-mt"/>
    <property type="match status" value="1"/>
</dbReference>
<evidence type="ECO:0000259" key="1">
    <source>
        <dbReference type="Pfam" id="PF06983"/>
    </source>
</evidence>
<dbReference type="InterPro" id="IPR028973">
    <property type="entry name" value="PhnB-like"/>
</dbReference>
<keyword evidence="3" id="KW-1185">Reference proteome</keyword>
<accession>A0ABT0D6G8</accession>
<comment type="caution">
    <text evidence="2">The sequence shown here is derived from an EMBL/GenBank/DDBJ whole genome shotgun (WGS) entry which is preliminary data.</text>
</comment>
<dbReference type="RefSeq" id="WP_247025822.1">
    <property type="nucleotide sequence ID" value="NZ_JALKCH010000001.1"/>
</dbReference>
<name>A0ABT0D6G8_9HYPH</name>
<dbReference type="PANTHER" id="PTHR33990:SF1">
    <property type="entry name" value="PROTEIN YJDN"/>
    <property type="match status" value="1"/>
</dbReference>
<proteinExistence type="predicted"/>
<dbReference type="SUPFAM" id="SSF54593">
    <property type="entry name" value="Glyoxalase/Bleomycin resistance protein/Dihydroxybiphenyl dioxygenase"/>
    <property type="match status" value="1"/>
</dbReference>
<protein>
    <submittedName>
        <fullName evidence="2">VOC family protein</fullName>
    </submittedName>
</protein>
<dbReference type="Proteomes" id="UP001203284">
    <property type="component" value="Unassembled WGS sequence"/>
</dbReference>
<dbReference type="InterPro" id="IPR029068">
    <property type="entry name" value="Glyas_Bleomycin-R_OHBP_Dase"/>
</dbReference>
<dbReference type="CDD" id="cd06588">
    <property type="entry name" value="PhnB_like"/>
    <property type="match status" value="1"/>
</dbReference>
<reference evidence="2 3" key="1">
    <citation type="submission" date="2022-04" db="EMBL/GenBank/DDBJ databases">
        <authorList>
            <person name="Grouzdev D.S."/>
            <person name="Pantiukh K.S."/>
            <person name="Krutkina M.S."/>
        </authorList>
    </citation>
    <scope>NUCLEOTIDE SEQUENCE [LARGE SCALE GENOMIC DNA]</scope>
    <source>
        <strain evidence="2 3">6x-1</strain>
    </source>
</reference>
<organism evidence="2 3">
    <name type="scientific">Ancylobacter crimeensis</name>
    <dbReference type="NCBI Taxonomy" id="2579147"/>
    <lineage>
        <taxon>Bacteria</taxon>
        <taxon>Pseudomonadati</taxon>
        <taxon>Pseudomonadota</taxon>
        <taxon>Alphaproteobacteria</taxon>
        <taxon>Hyphomicrobiales</taxon>
        <taxon>Xanthobacteraceae</taxon>
        <taxon>Ancylobacter</taxon>
    </lineage>
</organism>
<evidence type="ECO:0000313" key="2">
    <source>
        <dbReference type="EMBL" id="MCK0195545.1"/>
    </source>
</evidence>
<dbReference type="PANTHER" id="PTHR33990">
    <property type="entry name" value="PROTEIN YJDN-RELATED"/>
    <property type="match status" value="1"/>
</dbReference>
<dbReference type="EMBL" id="JALKCH010000001">
    <property type="protein sequence ID" value="MCK0195545.1"/>
    <property type="molecule type" value="Genomic_DNA"/>
</dbReference>
<dbReference type="Gene3D" id="3.10.180.10">
    <property type="entry name" value="2,3-Dihydroxybiphenyl 1,2-Dioxygenase, domain 1"/>
    <property type="match status" value="1"/>
</dbReference>
<feature type="domain" description="PhnB-like" evidence="1">
    <location>
        <begin position="3"/>
        <end position="137"/>
    </location>
</feature>
<evidence type="ECO:0000313" key="3">
    <source>
        <dbReference type="Proteomes" id="UP001203284"/>
    </source>
</evidence>
<gene>
    <name evidence="2" type="ORF">MWN34_01310</name>
</gene>